<dbReference type="KEGG" id="wma:WM2015_948"/>
<organism evidence="2 3">
    <name type="scientific">Wenzhouxiangella marina</name>
    <dbReference type="NCBI Taxonomy" id="1579979"/>
    <lineage>
        <taxon>Bacteria</taxon>
        <taxon>Pseudomonadati</taxon>
        <taxon>Pseudomonadota</taxon>
        <taxon>Gammaproteobacteria</taxon>
        <taxon>Chromatiales</taxon>
        <taxon>Wenzhouxiangellaceae</taxon>
        <taxon>Wenzhouxiangella</taxon>
    </lineage>
</organism>
<dbReference type="STRING" id="1579979.WM2015_948"/>
<dbReference type="Pfam" id="PF04909">
    <property type="entry name" value="Amidohydro_2"/>
    <property type="match status" value="1"/>
</dbReference>
<dbReference type="PATRIC" id="fig|1579979.3.peg.970"/>
<dbReference type="SUPFAM" id="SSF51556">
    <property type="entry name" value="Metallo-dependent hydrolases"/>
    <property type="match status" value="1"/>
</dbReference>
<name>A0A0K0XUD6_9GAMM</name>
<evidence type="ECO:0000313" key="3">
    <source>
        <dbReference type="Proteomes" id="UP000066624"/>
    </source>
</evidence>
<dbReference type="EMBL" id="CP012154">
    <property type="protein sequence ID" value="AKS41329.1"/>
    <property type="molecule type" value="Genomic_DNA"/>
</dbReference>
<keyword evidence="3" id="KW-1185">Reference proteome</keyword>
<proteinExistence type="predicted"/>
<reference evidence="2 3" key="1">
    <citation type="submission" date="2015-07" db="EMBL/GenBank/DDBJ databases">
        <authorList>
            <person name="Noorani M."/>
        </authorList>
    </citation>
    <scope>NUCLEOTIDE SEQUENCE [LARGE SCALE GENOMIC DNA]</scope>
    <source>
        <strain evidence="2 3">KCTC 42284</strain>
    </source>
</reference>
<keyword evidence="2" id="KW-0378">Hydrolase</keyword>
<evidence type="ECO:0000259" key="1">
    <source>
        <dbReference type="Pfam" id="PF04909"/>
    </source>
</evidence>
<dbReference type="GO" id="GO:0016787">
    <property type="term" value="F:hydrolase activity"/>
    <property type="evidence" value="ECO:0007669"/>
    <property type="project" value="UniProtKB-KW"/>
</dbReference>
<evidence type="ECO:0000313" key="2">
    <source>
        <dbReference type="EMBL" id="AKS41329.1"/>
    </source>
</evidence>
<dbReference type="Proteomes" id="UP000066624">
    <property type="component" value="Chromosome"/>
</dbReference>
<dbReference type="OrthoDB" id="7325417at2"/>
<gene>
    <name evidence="2" type="ORF">WM2015_948</name>
</gene>
<dbReference type="AlphaFoldDB" id="A0A0K0XUD6"/>
<dbReference type="InterPro" id="IPR032466">
    <property type="entry name" value="Metal_Hydrolase"/>
</dbReference>
<dbReference type="Gene3D" id="3.20.20.140">
    <property type="entry name" value="Metal-dependent hydrolases"/>
    <property type="match status" value="1"/>
</dbReference>
<dbReference type="InterPro" id="IPR006680">
    <property type="entry name" value="Amidohydro-rel"/>
</dbReference>
<protein>
    <submittedName>
        <fullName evidence="2">Amidohydrolase</fullName>
    </submittedName>
</protein>
<feature type="domain" description="Amidohydrolase-related" evidence="1">
    <location>
        <begin position="166"/>
        <end position="439"/>
    </location>
</feature>
<sequence length="488" mass="53886">MTSIHDPDGTRLPIKLDSTSNGEFEPIPLGPAERLANELAQEAAGRNAKRLGQSRRQFLVSSCGAASTLLAFNSAQAAMGRTGGWFALAEEAALEPAAADAVLAGNEFIFDVQGHFVNPTGAWLQALPEEARPLSGMPAAGCARGVGEGARDYLRCLGPEAFVQDVFMDSDTDVMVLSFVPSTREGEPLTIEEAAAAREIVAQLEGTHRLILHGRVNPNQDGDVEDMQRLRDDFGIQAWKTYTQWGPEGQGFYLTDEGTGRRFLDEAQRLDVPVICIHKGIPFGQQSYEHSLCTDVGPAAREYPDISLLIYHSGFIPGQAEGPYDPDRGEGIDSLVQTVVENDLRGGNVYAELGSTWRFLMRDPDSAAHALGKLLLHLGEDNILWGTDSIWYGSPQDQIQAFRAFQISEEFQERFGYPALTDEIKRKILGLNALRPYRLEADVLRHHLGEDPVQMARAVYRETPDPHFRTFGPRSRREFLNFMRWSGG</sequence>
<dbReference type="RefSeq" id="WP_049724970.1">
    <property type="nucleotide sequence ID" value="NZ_CP012154.1"/>
</dbReference>
<dbReference type="PANTHER" id="PTHR42889">
    <property type="entry name" value="BLR3681 PROTEIN"/>
    <property type="match status" value="1"/>
</dbReference>
<accession>A0A0K0XUD6</accession>
<dbReference type="PANTHER" id="PTHR42889:SF1">
    <property type="entry name" value="BLR3681 PROTEIN"/>
    <property type="match status" value="1"/>
</dbReference>